<protein>
    <recommendedName>
        <fullName evidence="4">Aminopeptidase</fullName>
    </recommendedName>
</protein>
<gene>
    <name evidence="6" type="ORF">SAMN05443377_10268</name>
</gene>
<accession>A0A1H9Q125</accession>
<evidence type="ECO:0000256" key="4">
    <source>
        <dbReference type="PIRNR" id="PIRNR005700"/>
    </source>
</evidence>
<name>A0A1H9Q125_9ACTN</name>
<dbReference type="OrthoDB" id="1111399at2"/>
<reference evidence="6 7" key="1">
    <citation type="submission" date="2016-10" db="EMBL/GenBank/DDBJ databases">
        <authorList>
            <person name="de Groot N.N."/>
        </authorList>
    </citation>
    <scope>NUCLEOTIDE SEQUENCE [LARGE SCALE GENOMIC DNA]</scope>
    <source>
        <strain evidence="6 7">DSM 16859</strain>
    </source>
</reference>
<dbReference type="PANTHER" id="PTHR10363">
    <property type="entry name" value="BLEOMYCIN HYDROLASE"/>
    <property type="match status" value="1"/>
</dbReference>
<dbReference type="GO" id="GO:0009636">
    <property type="term" value="P:response to toxic substance"/>
    <property type="evidence" value="ECO:0007669"/>
    <property type="project" value="TreeGrafter"/>
</dbReference>
<dbReference type="PROSITE" id="PS00139">
    <property type="entry name" value="THIOL_PROTEASE_CYS"/>
    <property type="match status" value="1"/>
</dbReference>
<keyword evidence="2 4" id="KW-0378">Hydrolase</keyword>
<evidence type="ECO:0000256" key="2">
    <source>
        <dbReference type="ARBA" id="ARBA00022801"/>
    </source>
</evidence>
<dbReference type="GO" id="GO:0005737">
    <property type="term" value="C:cytoplasm"/>
    <property type="evidence" value="ECO:0007669"/>
    <property type="project" value="TreeGrafter"/>
</dbReference>
<dbReference type="GO" id="GO:0006508">
    <property type="term" value="P:proteolysis"/>
    <property type="evidence" value="ECO:0007669"/>
    <property type="project" value="UniProtKB-KW"/>
</dbReference>
<proteinExistence type="inferred from homology"/>
<dbReference type="PANTHER" id="PTHR10363:SF2">
    <property type="entry name" value="BLEOMYCIN HYDROLASE"/>
    <property type="match status" value="1"/>
</dbReference>
<dbReference type="CDD" id="cd00585">
    <property type="entry name" value="Peptidase_C1B"/>
    <property type="match status" value="1"/>
</dbReference>
<dbReference type="InterPro" id="IPR000169">
    <property type="entry name" value="Pept_cys_AS"/>
</dbReference>
<keyword evidence="7" id="KW-1185">Reference proteome</keyword>
<evidence type="ECO:0000313" key="6">
    <source>
        <dbReference type="EMBL" id="SER54140.1"/>
    </source>
</evidence>
<sequence length="443" mass="49557">MNETSSALDEGTLASFSERFAADPAARIAQNAVTTTSVDTLSLDRAVVTSIDPSVSNKVDTWKVANQKKSGRCWLFSGLNFLRGQVIEELKLNEDFEFSQNYLHYWDKLEKANWFLTAMAQLADRELDDRTVHQLLADPIGDGGQWDMFVSLVKKYGVVPKYAMPETESSSNTHAMNAQLSAILRRGALLLRDAATRGAAQEARLAVLEQIHRVLTIHLGTAPTSFVWQYRDRDKNFVREGELTPQQFADKVLTVDVEDYVCLVNDPRPSSGYLKTFTVDQLGNVVGGRPIRYLNVEIADIKKIVAEIICAGRPVWFGCDTAQQCDRQLGIWDAGLHDYQSLYGIELNTTKAERMLTGESLMTHAMLFTGVDLLDGTARRWRVENSWGDDKADKGFFTMNDSWFDEYVFEVAVPRSALNAEQLAALKTEPTVLPLWDPLGALA</sequence>
<dbReference type="STRING" id="64702.SAMN05443377_10268"/>
<dbReference type="Gene3D" id="3.90.70.10">
    <property type="entry name" value="Cysteine proteinases"/>
    <property type="match status" value="1"/>
</dbReference>
<feature type="active site" evidence="5">
    <location>
        <position position="364"/>
    </location>
</feature>
<dbReference type="InterPro" id="IPR038765">
    <property type="entry name" value="Papain-like_cys_pep_sf"/>
</dbReference>
<keyword evidence="1 4" id="KW-0645">Protease</keyword>
<dbReference type="EMBL" id="FOGZ01000002">
    <property type="protein sequence ID" value="SER54140.1"/>
    <property type="molecule type" value="Genomic_DNA"/>
</dbReference>
<dbReference type="GO" id="GO:0070005">
    <property type="term" value="F:cysteine-type aminopeptidase activity"/>
    <property type="evidence" value="ECO:0007669"/>
    <property type="project" value="InterPro"/>
</dbReference>
<dbReference type="GO" id="GO:0043418">
    <property type="term" value="P:homocysteine catabolic process"/>
    <property type="evidence" value="ECO:0007669"/>
    <property type="project" value="TreeGrafter"/>
</dbReference>
<dbReference type="PIRSF" id="PIRSF005700">
    <property type="entry name" value="PepC"/>
    <property type="match status" value="1"/>
</dbReference>
<keyword evidence="4" id="KW-0031">Aminopeptidase</keyword>
<dbReference type="SUPFAM" id="SSF54001">
    <property type="entry name" value="Cysteine proteinases"/>
    <property type="match status" value="1"/>
</dbReference>
<dbReference type="InterPro" id="IPR004134">
    <property type="entry name" value="Peptidase_C1B"/>
</dbReference>
<evidence type="ECO:0000313" key="7">
    <source>
        <dbReference type="Proteomes" id="UP000198815"/>
    </source>
</evidence>
<keyword evidence="3 4" id="KW-0788">Thiol protease</keyword>
<dbReference type="Pfam" id="PF03051">
    <property type="entry name" value="Peptidase_C1_2"/>
    <property type="match status" value="1"/>
</dbReference>
<evidence type="ECO:0000256" key="1">
    <source>
        <dbReference type="ARBA" id="ARBA00022670"/>
    </source>
</evidence>
<dbReference type="AlphaFoldDB" id="A0A1H9Q125"/>
<feature type="active site" evidence="5">
    <location>
        <position position="73"/>
    </location>
</feature>
<feature type="active site" evidence="5">
    <location>
        <position position="385"/>
    </location>
</feature>
<comment type="similarity">
    <text evidence="4">Belongs to the peptidase C1 family.</text>
</comment>
<organism evidence="6 7">
    <name type="scientific">Propionibacterium cyclohexanicum</name>
    <dbReference type="NCBI Taxonomy" id="64702"/>
    <lineage>
        <taxon>Bacteria</taxon>
        <taxon>Bacillati</taxon>
        <taxon>Actinomycetota</taxon>
        <taxon>Actinomycetes</taxon>
        <taxon>Propionibacteriales</taxon>
        <taxon>Propionibacteriaceae</taxon>
        <taxon>Propionibacterium</taxon>
    </lineage>
</organism>
<evidence type="ECO:0000256" key="5">
    <source>
        <dbReference type="PIRSR" id="PIRSR005700-1"/>
    </source>
</evidence>
<evidence type="ECO:0000256" key="3">
    <source>
        <dbReference type="ARBA" id="ARBA00022807"/>
    </source>
</evidence>
<dbReference type="Proteomes" id="UP000198815">
    <property type="component" value="Unassembled WGS sequence"/>
</dbReference>
<dbReference type="RefSeq" id="WP_091966995.1">
    <property type="nucleotide sequence ID" value="NZ_FOGZ01000002.1"/>
</dbReference>